<dbReference type="Pfam" id="PF01156">
    <property type="entry name" value="IU_nuc_hydro"/>
    <property type="match status" value="1"/>
</dbReference>
<evidence type="ECO:0000259" key="3">
    <source>
        <dbReference type="Pfam" id="PF01156"/>
    </source>
</evidence>
<dbReference type="KEGG" id="abae:CL176_11560"/>
<dbReference type="PANTHER" id="PTHR12304">
    <property type="entry name" value="INOSINE-URIDINE PREFERRING NUCLEOSIDE HYDROLASE"/>
    <property type="match status" value="1"/>
</dbReference>
<dbReference type="PROSITE" id="PS01247">
    <property type="entry name" value="IUNH"/>
    <property type="match status" value="1"/>
</dbReference>
<dbReference type="GO" id="GO:0006152">
    <property type="term" value="P:purine nucleoside catabolic process"/>
    <property type="evidence" value="ECO:0007669"/>
    <property type="project" value="TreeGrafter"/>
</dbReference>
<gene>
    <name evidence="4" type="ORF">CL176_11560</name>
</gene>
<dbReference type="InterPro" id="IPR001910">
    <property type="entry name" value="Inosine/uridine_hydrolase_dom"/>
</dbReference>
<dbReference type="Proteomes" id="UP000263232">
    <property type="component" value="Chromosome"/>
</dbReference>
<keyword evidence="5" id="KW-1185">Reference proteome</keyword>
<organism evidence="4 5">
    <name type="scientific">Suicoccus acidiformans</name>
    <dbReference type="NCBI Taxonomy" id="2036206"/>
    <lineage>
        <taxon>Bacteria</taxon>
        <taxon>Bacillati</taxon>
        <taxon>Bacillota</taxon>
        <taxon>Bacilli</taxon>
        <taxon>Lactobacillales</taxon>
        <taxon>Aerococcaceae</taxon>
        <taxon>Suicoccus</taxon>
    </lineage>
</organism>
<dbReference type="PANTHER" id="PTHR12304:SF4">
    <property type="entry name" value="URIDINE NUCLEOSIDASE"/>
    <property type="match status" value="1"/>
</dbReference>
<dbReference type="SUPFAM" id="SSF53590">
    <property type="entry name" value="Nucleoside hydrolase"/>
    <property type="match status" value="1"/>
</dbReference>
<accession>A0A347WNC6</accession>
<keyword evidence="1 4" id="KW-0378">Hydrolase</keyword>
<dbReference type="GO" id="GO:0045437">
    <property type="term" value="F:uridine nucleosidase activity"/>
    <property type="evidence" value="ECO:0007669"/>
    <property type="project" value="UniProtKB-ARBA"/>
</dbReference>
<dbReference type="InterPro" id="IPR023186">
    <property type="entry name" value="IUNH"/>
</dbReference>
<proteinExistence type="predicted"/>
<dbReference type="InterPro" id="IPR015910">
    <property type="entry name" value="I/U_nuclsd_hydro_CS"/>
</dbReference>
<feature type="domain" description="Inosine/uridine-preferring nucleoside hydrolase" evidence="3">
    <location>
        <begin position="6"/>
        <end position="310"/>
    </location>
</feature>
<evidence type="ECO:0000313" key="4">
    <source>
        <dbReference type="EMBL" id="AXY26583.1"/>
    </source>
</evidence>
<dbReference type="GO" id="GO:0005829">
    <property type="term" value="C:cytosol"/>
    <property type="evidence" value="ECO:0007669"/>
    <property type="project" value="TreeGrafter"/>
</dbReference>
<dbReference type="Gene3D" id="3.90.245.10">
    <property type="entry name" value="Ribonucleoside hydrolase-like"/>
    <property type="match status" value="1"/>
</dbReference>
<dbReference type="AlphaFoldDB" id="A0A347WNC6"/>
<reference evidence="4 5" key="1">
    <citation type="submission" date="2017-09" db="EMBL/GenBank/DDBJ databases">
        <title>Complete genome sequence of Oxytococcus suis strain ZY16052.</title>
        <authorList>
            <person name="Li F."/>
        </authorList>
    </citation>
    <scope>NUCLEOTIDE SEQUENCE [LARGE SCALE GENOMIC DNA]</scope>
    <source>
        <strain evidence="4 5">ZY16052</strain>
    </source>
</reference>
<evidence type="ECO:0000313" key="5">
    <source>
        <dbReference type="Proteomes" id="UP000263232"/>
    </source>
</evidence>
<sequence>MTRRKVIIDTDPGIDDAIAIMALLQAEDVEVLGLTSVAGNKGLDHTTTNAARILTFMGQRAQVYPGADRNLQAIEAEEALLRDDEAGFVHGVSGLGNADLPYDTSLIAQQQAVSFILEQVRRYPGQVDIIALGPLTNLALAVREDPTAMRHVRQIHTMGGGVYRGNRSPVAEFNYWFDPHAVDLVFQELGPYLPIYMIGLDVTHQGIINMNYLTFMQLEGGELGQVIYDMMAVYIHQYWKQDHYLGGVIHDLMAVVGYLYPKIYSDVYHAHVRCVTDSELAYGQTIVDLHQAFMNKANAYVPMDADISQYKYYVMELLFGSTQAKLYQQAKS</sequence>
<dbReference type="InterPro" id="IPR036452">
    <property type="entry name" value="Ribo_hydro-like"/>
</dbReference>
<dbReference type="OrthoDB" id="9797882at2"/>
<evidence type="ECO:0000256" key="2">
    <source>
        <dbReference type="ARBA" id="ARBA00023295"/>
    </source>
</evidence>
<evidence type="ECO:0000256" key="1">
    <source>
        <dbReference type="ARBA" id="ARBA00022801"/>
    </source>
</evidence>
<name>A0A347WNC6_9LACT</name>
<dbReference type="EMBL" id="CP023434">
    <property type="protein sequence ID" value="AXY26583.1"/>
    <property type="molecule type" value="Genomic_DNA"/>
</dbReference>
<dbReference type="GO" id="GO:0008477">
    <property type="term" value="F:purine nucleosidase activity"/>
    <property type="evidence" value="ECO:0007669"/>
    <property type="project" value="TreeGrafter"/>
</dbReference>
<keyword evidence="2" id="KW-0326">Glycosidase</keyword>
<dbReference type="RefSeq" id="WP_118991439.1">
    <property type="nucleotide sequence ID" value="NZ_CP023434.1"/>
</dbReference>
<protein>
    <submittedName>
        <fullName evidence="4">Nucleoside hydrolase</fullName>
    </submittedName>
</protein>